<gene>
    <name evidence="4" type="primary">fliE</name>
    <name evidence="6" type="ORF">ERS852480_00225</name>
</gene>
<keyword evidence="6" id="KW-0969">Cilium</keyword>
<dbReference type="HAMAP" id="MF_00724">
    <property type="entry name" value="FliE"/>
    <property type="match status" value="1"/>
</dbReference>
<dbReference type="GO" id="GO:0005198">
    <property type="term" value="F:structural molecule activity"/>
    <property type="evidence" value="ECO:0007669"/>
    <property type="project" value="UniProtKB-UniRule"/>
</dbReference>
<dbReference type="Proteomes" id="UP000095512">
    <property type="component" value="Unassembled WGS sequence"/>
</dbReference>
<reference evidence="6 7" key="1">
    <citation type="submission" date="2015-09" db="EMBL/GenBank/DDBJ databases">
        <authorList>
            <consortium name="Pathogen Informatics"/>
        </authorList>
    </citation>
    <scope>NUCLEOTIDE SEQUENCE [LARGE SCALE GENOMIC DNA]</scope>
    <source>
        <strain evidence="6 7">2789STDY5834865</strain>
    </source>
</reference>
<keyword evidence="3 4" id="KW-0975">Bacterial flagellum</keyword>
<evidence type="ECO:0000256" key="4">
    <source>
        <dbReference type="HAMAP-Rule" id="MF_00724"/>
    </source>
</evidence>
<name>A0A174B679_9FIRM</name>
<keyword evidence="6" id="KW-0282">Flagellum</keyword>
<dbReference type="PRINTS" id="PR01006">
    <property type="entry name" value="FLGHOOKFLIE"/>
</dbReference>
<dbReference type="GO" id="GO:0003774">
    <property type="term" value="F:cytoskeletal motor activity"/>
    <property type="evidence" value="ECO:0007669"/>
    <property type="project" value="InterPro"/>
</dbReference>
<accession>A0A174B679</accession>
<dbReference type="InterPro" id="IPR001624">
    <property type="entry name" value="FliE"/>
</dbReference>
<comment type="subcellular location">
    <subcellularLocation>
        <location evidence="1 4">Bacterial flagellum basal body</location>
    </subcellularLocation>
</comment>
<dbReference type="PANTHER" id="PTHR34653:SF1">
    <property type="entry name" value="FLAGELLAR HOOK-BASAL BODY COMPLEX PROTEIN FLIE"/>
    <property type="match status" value="1"/>
</dbReference>
<evidence type="ECO:0000256" key="5">
    <source>
        <dbReference type="NCBIfam" id="TIGR00205"/>
    </source>
</evidence>
<dbReference type="PANTHER" id="PTHR34653">
    <property type="match status" value="1"/>
</dbReference>
<keyword evidence="6" id="KW-0966">Cell projection</keyword>
<sequence>MELSMELSAEFIRPMEERNSVPGIGSAENKNVFGEKKSLFQNILENAVEQVRITQEDAENKKYLLATGQLDDAHSLPIAEAKAALSVEVLVALRNKAMESYNEIMKMSV</sequence>
<dbReference type="EMBL" id="CZAB01000001">
    <property type="protein sequence ID" value="CUN96442.1"/>
    <property type="molecule type" value="Genomic_DNA"/>
</dbReference>
<dbReference type="AlphaFoldDB" id="A0A174B679"/>
<dbReference type="GO" id="GO:0009425">
    <property type="term" value="C:bacterial-type flagellum basal body"/>
    <property type="evidence" value="ECO:0007669"/>
    <property type="project" value="UniProtKB-SubCell"/>
</dbReference>
<protein>
    <recommendedName>
        <fullName evidence="4 5">Flagellar hook-basal body complex protein FliE</fullName>
    </recommendedName>
</protein>
<proteinExistence type="inferred from homology"/>
<organism evidence="6 7">
    <name type="scientific">Enterocloster clostridioformis</name>
    <dbReference type="NCBI Taxonomy" id="1531"/>
    <lineage>
        <taxon>Bacteria</taxon>
        <taxon>Bacillati</taxon>
        <taxon>Bacillota</taxon>
        <taxon>Clostridia</taxon>
        <taxon>Lachnospirales</taxon>
        <taxon>Lachnospiraceae</taxon>
        <taxon>Enterocloster</taxon>
    </lineage>
</organism>
<dbReference type="NCBIfam" id="TIGR00205">
    <property type="entry name" value="fliE"/>
    <property type="match status" value="1"/>
</dbReference>
<dbReference type="Pfam" id="PF02049">
    <property type="entry name" value="FliE"/>
    <property type="match status" value="1"/>
</dbReference>
<evidence type="ECO:0000256" key="3">
    <source>
        <dbReference type="ARBA" id="ARBA00023143"/>
    </source>
</evidence>
<evidence type="ECO:0000256" key="1">
    <source>
        <dbReference type="ARBA" id="ARBA00004117"/>
    </source>
</evidence>
<comment type="similarity">
    <text evidence="2 4">Belongs to the FliE family.</text>
</comment>
<dbReference type="RefSeq" id="WP_173906200.1">
    <property type="nucleotide sequence ID" value="NZ_CATYWZ010000007.1"/>
</dbReference>
<evidence type="ECO:0000313" key="6">
    <source>
        <dbReference type="EMBL" id="CUN96442.1"/>
    </source>
</evidence>
<dbReference type="GO" id="GO:0071973">
    <property type="term" value="P:bacterial-type flagellum-dependent cell motility"/>
    <property type="evidence" value="ECO:0007669"/>
    <property type="project" value="InterPro"/>
</dbReference>
<evidence type="ECO:0000313" key="7">
    <source>
        <dbReference type="Proteomes" id="UP000095512"/>
    </source>
</evidence>
<evidence type="ECO:0000256" key="2">
    <source>
        <dbReference type="ARBA" id="ARBA00009272"/>
    </source>
</evidence>